<comment type="caution">
    <text evidence="1">The sequence shown here is derived from an EMBL/GenBank/DDBJ whole genome shotgun (WGS) entry which is preliminary data.</text>
</comment>
<name>A0A8H3LU42_9GLOM</name>
<proteinExistence type="predicted"/>
<gene>
    <name evidence="1" type="ORF">RCL2_001984000</name>
</gene>
<dbReference type="Proteomes" id="UP000615446">
    <property type="component" value="Unassembled WGS sequence"/>
</dbReference>
<dbReference type="AlphaFoldDB" id="A0A8H3LU42"/>
<accession>A0A8H3LU42</accession>
<protein>
    <recommendedName>
        <fullName evidence="3">Peptidase A2 domain-containing protein</fullName>
    </recommendedName>
</protein>
<dbReference type="Gene3D" id="2.40.70.10">
    <property type="entry name" value="Acid Proteases"/>
    <property type="match status" value="1"/>
</dbReference>
<dbReference type="EMBL" id="BLAL01000220">
    <property type="protein sequence ID" value="GES93084.1"/>
    <property type="molecule type" value="Genomic_DNA"/>
</dbReference>
<evidence type="ECO:0000313" key="1">
    <source>
        <dbReference type="EMBL" id="GES93084.1"/>
    </source>
</evidence>
<reference evidence="1" key="1">
    <citation type="submission" date="2019-10" db="EMBL/GenBank/DDBJ databases">
        <title>Conservation and host-specific expression of non-tandemly repeated heterogenous ribosome RNA gene in arbuscular mycorrhizal fungi.</title>
        <authorList>
            <person name="Maeda T."/>
            <person name="Kobayashi Y."/>
            <person name="Nakagawa T."/>
            <person name="Ezawa T."/>
            <person name="Yamaguchi K."/>
            <person name="Bino T."/>
            <person name="Nishimoto Y."/>
            <person name="Shigenobu S."/>
            <person name="Kawaguchi M."/>
        </authorList>
    </citation>
    <scope>NUCLEOTIDE SEQUENCE</scope>
    <source>
        <strain evidence="1">HR1</strain>
    </source>
</reference>
<evidence type="ECO:0008006" key="3">
    <source>
        <dbReference type="Google" id="ProtNLM"/>
    </source>
</evidence>
<evidence type="ECO:0000313" key="2">
    <source>
        <dbReference type="Proteomes" id="UP000615446"/>
    </source>
</evidence>
<dbReference type="InterPro" id="IPR021109">
    <property type="entry name" value="Peptidase_aspartic_dom_sf"/>
</dbReference>
<organism evidence="1 2">
    <name type="scientific">Rhizophagus clarus</name>
    <dbReference type="NCBI Taxonomy" id="94130"/>
    <lineage>
        <taxon>Eukaryota</taxon>
        <taxon>Fungi</taxon>
        <taxon>Fungi incertae sedis</taxon>
        <taxon>Mucoromycota</taxon>
        <taxon>Glomeromycotina</taxon>
        <taxon>Glomeromycetes</taxon>
        <taxon>Glomerales</taxon>
        <taxon>Glomeraceae</taxon>
        <taxon>Rhizophagus</taxon>
    </lineage>
</organism>
<sequence>MGTSNNPITKGEIDNWNKFLEKIATTQDSENKKQLNSQIDYNTKDVKDALFGEAVVFKEQINVIIDSGSKGSVILKQFLDRIKHNMQVNIEGYDVGIDMVVTESKDYNIVLDNDWISKVCATLDYNNGLLTILTPQGIVTTAVTCWDNIKNLLQFHPIPQVSIENPSELELEGKDENVELQIFFFNVQQTSNITQIEGDIYPNECLQYWIKKFRSNDQKQWKGPGNPTDDPFYKVQLKQDDVLLYIISEKSIAIREINNTQKEKLTILLQKYAHLFATKKEELGHTNIVKHSIYTENIPLIRQKFYRTS</sequence>